<evidence type="ECO:0000313" key="3">
    <source>
        <dbReference type="EMBL" id="NYS70261.1"/>
    </source>
</evidence>
<dbReference type="InterPro" id="IPR018114">
    <property type="entry name" value="TRYPSIN_HIS"/>
</dbReference>
<dbReference type="PANTHER" id="PTHR15462">
    <property type="entry name" value="SERINE PROTEASE"/>
    <property type="match status" value="1"/>
</dbReference>
<dbReference type="AlphaFoldDB" id="A0A853EQ40"/>
<reference evidence="3 4" key="1">
    <citation type="submission" date="2020-07" db="EMBL/GenBank/DDBJ databases">
        <title>MOT database genomes.</title>
        <authorList>
            <person name="Joseph S."/>
            <person name="Aduse-Opoku J."/>
            <person name="Hashim A."/>
            <person name="Wade W."/>
            <person name="Curtis M."/>
        </authorList>
    </citation>
    <scope>NUCLEOTIDE SEQUENCE [LARGE SCALE GENOMIC DNA]</scope>
    <source>
        <strain evidence="3 4">WMus004</strain>
    </source>
</reference>
<dbReference type="EMBL" id="JACBXV010000247">
    <property type="protein sequence ID" value="NYS70261.1"/>
    <property type="molecule type" value="Genomic_DNA"/>
</dbReference>
<feature type="compositionally biased region" description="Low complexity" evidence="2">
    <location>
        <begin position="134"/>
        <end position="145"/>
    </location>
</feature>
<name>A0A853EQ40_9ACTO</name>
<dbReference type="Proteomes" id="UP000572528">
    <property type="component" value="Unassembled WGS sequence"/>
</dbReference>
<feature type="region of interest" description="Disordered" evidence="2">
    <location>
        <begin position="35"/>
        <end position="79"/>
    </location>
</feature>
<feature type="compositionally biased region" description="Low complexity" evidence="2">
    <location>
        <begin position="100"/>
        <end position="127"/>
    </location>
</feature>
<keyword evidence="3" id="KW-0378">Hydrolase</keyword>
<dbReference type="SUPFAM" id="SSF50494">
    <property type="entry name" value="Trypsin-like serine proteases"/>
    <property type="match status" value="1"/>
</dbReference>
<evidence type="ECO:0000313" key="4">
    <source>
        <dbReference type="Proteomes" id="UP000572528"/>
    </source>
</evidence>
<dbReference type="InterPro" id="IPR009003">
    <property type="entry name" value="Peptidase_S1_PA"/>
</dbReference>
<dbReference type="InterPro" id="IPR043504">
    <property type="entry name" value="Peptidase_S1_PA_chymotrypsin"/>
</dbReference>
<dbReference type="PANTHER" id="PTHR15462:SF8">
    <property type="entry name" value="SERINE PROTEASE"/>
    <property type="match status" value="1"/>
</dbReference>
<dbReference type="Gene3D" id="2.40.10.10">
    <property type="entry name" value="Trypsin-like serine proteases"/>
    <property type="match status" value="2"/>
</dbReference>
<protein>
    <submittedName>
        <fullName evidence="3">Trypsin-like serine protease</fullName>
    </submittedName>
</protein>
<dbReference type="PROSITE" id="PS00134">
    <property type="entry name" value="TRYPSIN_HIS"/>
    <property type="match status" value="1"/>
</dbReference>
<evidence type="ECO:0000256" key="1">
    <source>
        <dbReference type="ARBA" id="ARBA00022729"/>
    </source>
</evidence>
<sequence length="371" mass="39488">MTTVNESLRRRGVTGLVMALMVGLIPTLSLIAPAHGQEDPPAQDSAGSTAVTAPTSFGRSAKPVSQQAQPAVSDYSPDEEVLSYWTPERLASATPYTPESASASMAAASPAQVPQDPGSGSSSSSTDPDGRIEPVAPQPQGGAAAQPRIQGKLFFNGYGFDNSYCSASVVNTPTKRVVITAGHCVYDQQHGWMKNIVFVPDYNVNGSDPDPVGIWTARSLRTFDTWIANNQDVANDVGFVTLNDGGDVNQPVAQAVGAYGLAWGGSHEFQSTIFGYPSNLTNPDGRYASHSCQDSTTSSVPPGFQDTMVSVDSCNFGPGASGGPWLYRYDATTELGYVRSVTSLWFQVTGQNWAPYFSENVKKMLDETTWD</sequence>
<organism evidence="3 4">
    <name type="scientific">Actinomyces bowdenii</name>
    <dbReference type="NCBI Taxonomy" id="131109"/>
    <lineage>
        <taxon>Bacteria</taxon>
        <taxon>Bacillati</taxon>
        <taxon>Actinomycetota</taxon>
        <taxon>Actinomycetes</taxon>
        <taxon>Actinomycetales</taxon>
        <taxon>Actinomycetaceae</taxon>
        <taxon>Actinomyces</taxon>
    </lineage>
</organism>
<comment type="caution">
    <text evidence="3">The sequence shown here is derived from an EMBL/GenBank/DDBJ whole genome shotgun (WGS) entry which is preliminary data.</text>
</comment>
<dbReference type="GO" id="GO:0006508">
    <property type="term" value="P:proteolysis"/>
    <property type="evidence" value="ECO:0007669"/>
    <property type="project" value="UniProtKB-KW"/>
</dbReference>
<proteinExistence type="predicted"/>
<gene>
    <name evidence="3" type="ORF">HZZ05_12225</name>
</gene>
<feature type="compositionally biased region" description="Polar residues" evidence="2">
    <location>
        <begin position="45"/>
        <end position="70"/>
    </location>
</feature>
<keyword evidence="1" id="KW-0732">Signal</keyword>
<feature type="region of interest" description="Disordered" evidence="2">
    <location>
        <begin position="95"/>
        <end position="145"/>
    </location>
</feature>
<keyword evidence="3" id="KW-0645">Protease</keyword>
<accession>A0A853EQ40</accession>
<evidence type="ECO:0000256" key="2">
    <source>
        <dbReference type="SAM" id="MobiDB-lite"/>
    </source>
</evidence>
<dbReference type="InterPro" id="IPR050966">
    <property type="entry name" value="Glutamyl_endopeptidase"/>
</dbReference>
<dbReference type="GO" id="GO:0004252">
    <property type="term" value="F:serine-type endopeptidase activity"/>
    <property type="evidence" value="ECO:0007669"/>
    <property type="project" value="InterPro"/>
</dbReference>
<dbReference type="RefSeq" id="WP_179901493.1">
    <property type="nucleotide sequence ID" value="NZ_JACBXV010000247.1"/>
</dbReference>